<reference evidence="1 2" key="1">
    <citation type="journal article" date="2024" name="J Genomics">
        <title>Draft genome sequencing and assembly of Favolaschia claudopus CIRM-BRFM 2984 isolated from oak limbs.</title>
        <authorList>
            <person name="Navarro D."/>
            <person name="Drula E."/>
            <person name="Chaduli D."/>
            <person name="Cazenave R."/>
            <person name="Ahrendt S."/>
            <person name="Wang J."/>
            <person name="Lipzen A."/>
            <person name="Daum C."/>
            <person name="Barry K."/>
            <person name="Grigoriev I.V."/>
            <person name="Favel A."/>
            <person name="Rosso M.N."/>
            <person name="Martin F."/>
        </authorList>
    </citation>
    <scope>NUCLEOTIDE SEQUENCE [LARGE SCALE GENOMIC DNA]</scope>
    <source>
        <strain evidence="1 2">CIRM-BRFM 2984</strain>
    </source>
</reference>
<gene>
    <name evidence="1" type="ORF">R3P38DRAFT_3413812</name>
</gene>
<proteinExistence type="predicted"/>
<keyword evidence="2" id="KW-1185">Reference proteome</keyword>
<dbReference type="Gene3D" id="3.40.50.300">
    <property type="entry name" value="P-loop containing nucleotide triphosphate hydrolases"/>
    <property type="match status" value="1"/>
</dbReference>
<sequence length="420" mass="45824">MFVTNRVNYCGIKSVWFLSTDDELVFLASAGIQEGESVSETQILRHQLLTAPMLTRSAMQHHIEAFPLRGLLGVTGEDRMYYNTNAPGSTVICGVQVSAKIFIHALSHTIGVRAQGRVTLAAFLSMSAPHIESVTPPRITVLCSPSNITRRRQAYAALPEVRVEPLCLSEKDLTANRMLAIMGCDNLDALFKTKLDSERLDNTQRAMIKLRMNLLDGFIDSSAPQLEAYFAAGGLVLIDLTDPFLDGVTAALFFDIVLGSFTQWRADCGKLVVLDEAHKYLTNDNAARLTQSLSNIIRLQRHLGIRVVVATQEPTVVPETILDLSSIIICHRFSSPAWCTYLARHVACSKDGADSGLAATWFERVMSLRTGHALLFCPAAVMEVKHEGNGCVLLGSDCVGLCVRPRLTMDGGTSVLAAST</sequence>
<keyword evidence="1" id="KW-0378">Hydrolase</keyword>
<dbReference type="SUPFAM" id="SSF52540">
    <property type="entry name" value="P-loop containing nucleoside triphosphate hydrolases"/>
    <property type="match status" value="1"/>
</dbReference>
<dbReference type="Proteomes" id="UP001362999">
    <property type="component" value="Unassembled WGS sequence"/>
</dbReference>
<dbReference type="GO" id="GO:0016787">
    <property type="term" value="F:hydrolase activity"/>
    <property type="evidence" value="ECO:0007669"/>
    <property type="project" value="UniProtKB-KW"/>
</dbReference>
<evidence type="ECO:0000313" key="1">
    <source>
        <dbReference type="EMBL" id="KAK6968900.1"/>
    </source>
</evidence>
<name>A0AAV9Z223_9AGAR</name>
<protein>
    <submittedName>
        <fullName evidence="1">P-loop containing nucleoside triphosphate hydrolase protein</fullName>
    </submittedName>
</protein>
<dbReference type="InterPro" id="IPR027417">
    <property type="entry name" value="P-loop_NTPase"/>
</dbReference>
<comment type="caution">
    <text evidence="1">The sequence shown here is derived from an EMBL/GenBank/DDBJ whole genome shotgun (WGS) entry which is preliminary data.</text>
</comment>
<organism evidence="1 2">
    <name type="scientific">Favolaschia claudopus</name>
    <dbReference type="NCBI Taxonomy" id="2862362"/>
    <lineage>
        <taxon>Eukaryota</taxon>
        <taxon>Fungi</taxon>
        <taxon>Dikarya</taxon>
        <taxon>Basidiomycota</taxon>
        <taxon>Agaricomycotina</taxon>
        <taxon>Agaricomycetes</taxon>
        <taxon>Agaricomycetidae</taxon>
        <taxon>Agaricales</taxon>
        <taxon>Marasmiineae</taxon>
        <taxon>Mycenaceae</taxon>
        <taxon>Favolaschia</taxon>
    </lineage>
</organism>
<accession>A0AAV9Z223</accession>
<dbReference type="AlphaFoldDB" id="A0AAV9Z223"/>
<evidence type="ECO:0000313" key="2">
    <source>
        <dbReference type="Proteomes" id="UP001362999"/>
    </source>
</evidence>
<dbReference type="EMBL" id="JAWWNJ010000240">
    <property type="protein sequence ID" value="KAK6968900.1"/>
    <property type="molecule type" value="Genomic_DNA"/>
</dbReference>